<keyword evidence="4" id="KW-0804">Transcription</keyword>
<organism evidence="7 8">
    <name type="scientific">Sporichthya brevicatena</name>
    <dbReference type="NCBI Taxonomy" id="171442"/>
    <lineage>
        <taxon>Bacteria</taxon>
        <taxon>Bacillati</taxon>
        <taxon>Actinomycetota</taxon>
        <taxon>Actinomycetes</taxon>
        <taxon>Sporichthyales</taxon>
        <taxon>Sporichthyaceae</taxon>
        <taxon>Sporichthya</taxon>
    </lineage>
</organism>
<feature type="domain" description="RNA polymerase sigma-70 region 2" evidence="5">
    <location>
        <begin position="105"/>
        <end position="172"/>
    </location>
</feature>
<dbReference type="SUPFAM" id="SSF88659">
    <property type="entry name" value="Sigma3 and sigma4 domains of RNA polymerase sigma factors"/>
    <property type="match status" value="1"/>
</dbReference>
<dbReference type="SUPFAM" id="SSF88946">
    <property type="entry name" value="Sigma2 domain of RNA polymerase sigma factors"/>
    <property type="match status" value="1"/>
</dbReference>
<evidence type="ECO:0000256" key="3">
    <source>
        <dbReference type="ARBA" id="ARBA00023082"/>
    </source>
</evidence>
<dbReference type="Gene3D" id="1.10.1740.10">
    <property type="match status" value="1"/>
</dbReference>
<reference evidence="8" key="1">
    <citation type="journal article" date="2019" name="Int. J. Syst. Evol. Microbiol.">
        <title>The Global Catalogue of Microorganisms (GCM) 10K type strain sequencing project: providing services to taxonomists for standard genome sequencing and annotation.</title>
        <authorList>
            <consortium name="The Broad Institute Genomics Platform"/>
            <consortium name="The Broad Institute Genome Sequencing Center for Infectious Disease"/>
            <person name="Wu L."/>
            <person name="Ma J."/>
        </authorList>
    </citation>
    <scope>NUCLEOTIDE SEQUENCE [LARGE SCALE GENOMIC DNA]</scope>
    <source>
        <strain evidence="8">JCM 10671</strain>
    </source>
</reference>
<dbReference type="InterPro" id="IPR014298">
    <property type="entry name" value="BldN-like"/>
</dbReference>
<dbReference type="CDD" id="cd06171">
    <property type="entry name" value="Sigma70_r4"/>
    <property type="match status" value="1"/>
</dbReference>
<dbReference type="InterPro" id="IPR013249">
    <property type="entry name" value="RNA_pol_sigma70_r4_t2"/>
</dbReference>
<comment type="similarity">
    <text evidence="1">Belongs to the sigma-70 factor family. ECF subfamily.</text>
</comment>
<keyword evidence="2" id="KW-0805">Transcription regulation</keyword>
<evidence type="ECO:0000256" key="4">
    <source>
        <dbReference type="ARBA" id="ARBA00023163"/>
    </source>
</evidence>
<evidence type="ECO:0000256" key="1">
    <source>
        <dbReference type="ARBA" id="ARBA00010641"/>
    </source>
</evidence>
<dbReference type="InterPro" id="IPR014284">
    <property type="entry name" value="RNA_pol_sigma-70_dom"/>
</dbReference>
<dbReference type="InterPro" id="IPR036388">
    <property type="entry name" value="WH-like_DNA-bd_sf"/>
</dbReference>
<dbReference type="EMBL" id="BAAAHE010000020">
    <property type="protein sequence ID" value="GAA0622261.1"/>
    <property type="molecule type" value="Genomic_DNA"/>
</dbReference>
<proteinExistence type="inferred from homology"/>
<evidence type="ECO:0000313" key="7">
    <source>
        <dbReference type="EMBL" id="GAA0622261.1"/>
    </source>
</evidence>
<dbReference type="Pfam" id="PF08281">
    <property type="entry name" value="Sigma70_r4_2"/>
    <property type="match status" value="1"/>
</dbReference>
<sequence length="264" mass="28905">MSRPPFTDASGLARLRDALLAPPALAVAGGFDGAAPRAPFAGTGRHRAESSPHTLLSVAANAAGNVLGLPGQASAPAELDDPESRRLTALVNRAKDGDTEAFARLYDHYVDTIYRYVYYRVGSKQLAEDLTSETFLRALRRIETFTWQGRDFGAWLVTISRNLVADHFKSSRFRLEVTTADMVDSDHVEESPEGEVMATFTNTALLEALQRLNAQQQECLVLRFLQGLSVAETAKVMGKNEGAIKTLQYRAIRALAALLPEEIR</sequence>
<dbReference type="InterPro" id="IPR013324">
    <property type="entry name" value="RNA_pol_sigma_r3/r4-like"/>
</dbReference>
<dbReference type="Pfam" id="PF04542">
    <property type="entry name" value="Sigma70_r2"/>
    <property type="match status" value="1"/>
</dbReference>
<dbReference type="InterPro" id="IPR039425">
    <property type="entry name" value="RNA_pol_sigma-70-like"/>
</dbReference>
<comment type="caution">
    <text evidence="7">The sequence shown here is derived from an EMBL/GenBank/DDBJ whole genome shotgun (WGS) entry which is preliminary data.</text>
</comment>
<dbReference type="Gene3D" id="1.10.10.10">
    <property type="entry name" value="Winged helix-like DNA-binding domain superfamily/Winged helix DNA-binding domain"/>
    <property type="match status" value="1"/>
</dbReference>
<dbReference type="InterPro" id="IPR013325">
    <property type="entry name" value="RNA_pol_sigma_r2"/>
</dbReference>
<gene>
    <name evidence="7" type="ORF">GCM10009547_26400</name>
</gene>
<keyword evidence="8" id="KW-1185">Reference proteome</keyword>
<evidence type="ECO:0000313" key="8">
    <source>
        <dbReference type="Proteomes" id="UP001500957"/>
    </source>
</evidence>
<dbReference type="PANTHER" id="PTHR43133">
    <property type="entry name" value="RNA POLYMERASE ECF-TYPE SIGMA FACTO"/>
    <property type="match status" value="1"/>
</dbReference>
<dbReference type="RefSeq" id="WP_344605420.1">
    <property type="nucleotide sequence ID" value="NZ_BAAAHE010000020.1"/>
</dbReference>
<dbReference type="NCBIfam" id="TIGR02937">
    <property type="entry name" value="sigma70-ECF"/>
    <property type="match status" value="1"/>
</dbReference>
<dbReference type="InterPro" id="IPR007627">
    <property type="entry name" value="RNA_pol_sigma70_r2"/>
</dbReference>
<protein>
    <submittedName>
        <fullName evidence="7">Uncharacterized protein</fullName>
    </submittedName>
</protein>
<accession>A0ABP3S4R7</accession>
<dbReference type="PANTHER" id="PTHR43133:SF57">
    <property type="entry name" value="RNA POLYMERASE SIGMA-70 FACTOR"/>
    <property type="match status" value="1"/>
</dbReference>
<dbReference type="NCBIfam" id="TIGR02952">
    <property type="entry name" value="Sig70_famx2"/>
    <property type="match status" value="1"/>
</dbReference>
<name>A0ABP3S4R7_9ACTN</name>
<evidence type="ECO:0000256" key="2">
    <source>
        <dbReference type="ARBA" id="ARBA00023015"/>
    </source>
</evidence>
<dbReference type="Proteomes" id="UP001500957">
    <property type="component" value="Unassembled WGS sequence"/>
</dbReference>
<feature type="domain" description="RNA polymerase sigma factor 70 region 4 type 2" evidence="6">
    <location>
        <begin position="204"/>
        <end position="255"/>
    </location>
</feature>
<keyword evidence="3" id="KW-0731">Sigma factor</keyword>
<evidence type="ECO:0000259" key="5">
    <source>
        <dbReference type="Pfam" id="PF04542"/>
    </source>
</evidence>
<evidence type="ECO:0000259" key="6">
    <source>
        <dbReference type="Pfam" id="PF08281"/>
    </source>
</evidence>